<dbReference type="EMBL" id="JALLAZ020001359">
    <property type="protein sequence ID" value="KAL3776349.1"/>
    <property type="molecule type" value="Genomic_DNA"/>
</dbReference>
<feature type="region of interest" description="Disordered" evidence="1">
    <location>
        <begin position="1"/>
        <end position="35"/>
    </location>
</feature>
<feature type="compositionally biased region" description="Polar residues" evidence="1">
    <location>
        <begin position="16"/>
        <end position="31"/>
    </location>
</feature>
<feature type="compositionally biased region" description="Low complexity" evidence="1">
    <location>
        <begin position="1"/>
        <end position="11"/>
    </location>
</feature>
<gene>
    <name evidence="2" type="ORF">ACHAW5_003523</name>
</gene>
<comment type="caution">
    <text evidence="2">The sequence shown here is derived from an EMBL/GenBank/DDBJ whole genome shotgun (WGS) entry which is preliminary data.</text>
</comment>
<dbReference type="AlphaFoldDB" id="A0ABD3NK30"/>
<keyword evidence="3" id="KW-1185">Reference proteome</keyword>
<evidence type="ECO:0000313" key="3">
    <source>
        <dbReference type="Proteomes" id="UP001530315"/>
    </source>
</evidence>
<dbReference type="Proteomes" id="UP001530315">
    <property type="component" value="Unassembled WGS sequence"/>
</dbReference>
<reference evidence="2 3" key="1">
    <citation type="submission" date="2024-10" db="EMBL/GenBank/DDBJ databases">
        <title>Updated reference genomes for cyclostephanoid diatoms.</title>
        <authorList>
            <person name="Roberts W.R."/>
            <person name="Alverson A.J."/>
        </authorList>
    </citation>
    <scope>NUCLEOTIDE SEQUENCE [LARGE SCALE GENOMIC DNA]</scope>
    <source>
        <strain evidence="2 3">AJA276-08</strain>
    </source>
</reference>
<evidence type="ECO:0000313" key="2">
    <source>
        <dbReference type="EMBL" id="KAL3776349.1"/>
    </source>
</evidence>
<evidence type="ECO:0000256" key="1">
    <source>
        <dbReference type="SAM" id="MobiDB-lite"/>
    </source>
</evidence>
<proteinExistence type="predicted"/>
<name>A0ABD3NK30_9STRA</name>
<sequence>MTPSSSSSAAAGHPSTAWTTNGHHPSSTAWMTTGHHPSFQNMEIIVMMSP</sequence>
<protein>
    <submittedName>
        <fullName evidence="2">Uncharacterized protein</fullName>
    </submittedName>
</protein>
<accession>A0ABD3NK30</accession>
<organism evidence="2 3">
    <name type="scientific">Stephanodiscus triporus</name>
    <dbReference type="NCBI Taxonomy" id="2934178"/>
    <lineage>
        <taxon>Eukaryota</taxon>
        <taxon>Sar</taxon>
        <taxon>Stramenopiles</taxon>
        <taxon>Ochrophyta</taxon>
        <taxon>Bacillariophyta</taxon>
        <taxon>Coscinodiscophyceae</taxon>
        <taxon>Thalassiosirophycidae</taxon>
        <taxon>Stephanodiscales</taxon>
        <taxon>Stephanodiscaceae</taxon>
        <taxon>Stephanodiscus</taxon>
    </lineage>
</organism>